<evidence type="ECO:0000256" key="1">
    <source>
        <dbReference type="ARBA" id="ARBA00001933"/>
    </source>
</evidence>
<keyword evidence="6" id="KW-0808">Transferase</keyword>
<evidence type="ECO:0000256" key="9">
    <source>
        <dbReference type="ARBA" id="ARBA00023004"/>
    </source>
</evidence>
<evidence type="ECO:0000313" key="15">
    <source>
        <dbReference type="Proteomes" id="UP001163831"/>
    </source>
</evidence>
<protein>
    <recommendedName>
        <fullName evidence="5">Cysteine desulfurase</fullName>
        <ecNumber evidence="4">2.8.1.7</ecNumber>
    </recommendedName>
</protein>
<keyword evidence="9" id="KW-0408">Iron</keyword>
<dbReference type="EC" id="2.8.1.7" evidence="4"/>
<proteinExistence type="inferred from homology"/>
<keyword evidence="7" id="KW-0479">Metal-binding</keyword>
<evidence type="ECO:0000256" key="2">
    <source>
        <dbReference type="ARBA" id="ARBA00003120"/>
    </source>
</evidence>
<dbReference type="InterPro" id="IPR020578">
    <property type="entry name" value="Aminotrans_V_PyrdxlP_BS"/>
</dbReference>
<dbReference type="RefSeq" id="WP_319806238.1">
    <property type="nucleotide sequence ID" value="NZ_CP107052.1"/>
</dbReference>
<dbReference type="Proteomes" id="UP001163831">
    <property type="component" value="Chromosome"/>
</dbReference>
<comment type="function">
    <text evidence="2">Catalyzes the removal of elemental sulfur atoms from cysteine to produce alanine. Seems to participate in the biosynthesis of the nitrogenase metalloclusters by providing the inorganic sulfur required for the Fe-S core formation.</text>
</comment>
<dbReference type="InterPro" id="IPR015422">
    <property type="entry name" value="PyrdxlP-dep_Trfase_small"/>
</dbReference>
<dbReference type="Pfam" id="PF00266">
    <property type="entry name" value="Aminotran_5"/>
    <property type="match status" value="1"/>
</dbReference>
<organism evidence="14 15">
    <name type="scientific">Candidatus Kirkpatrickella diaphorinae</name>
    <dbReference type="NCBI Taxonomy" id="2984322"/>
    <lineage>
        <taxon>Bacteria</taxon>
        <taxon>Pseudomonadati</taxon>
        <taxon>Pseudomonadota</taxon>
        <taxon>Alphaproteobacteria</taxon>
        <taxon>Acetobacterales</taxon>
        <taxon>Acetobacteraceae</taxon>
        <taxon>Candidatus Kirkpatrickella</taxon>
    </lineage>
</organism>
<evidence type="ECO:0000259" key="13">
    <source>
        <dbReference type="Pfam" id="PF00266"/>
    </source>
</evidence>
<dbReference type="PIRSF" id="PIRSF005572">
    <property type="entry name" value="NifS"/>
    <property type="match status" value="1"/>
</dbReference>
<evidence type="ECO:0000256" key="7">
    <source>
        <dbReference type="ARBA" id="ARBA00022723"/>
    </source>
</evidence>
<feature type="domain" description="Aminotransferase class V" evidence="13">
    <location>
        <begin position="2"/>
        <end position="366"/>
    </location>
</feature>
<dbReference type="InterPro" id="IPR015424">
    <property type="entry name" value="PyrdxlP-dep_Trfase"/>
</dbReference>
<dbReference type="InterPro" id="IPR016454">
    <property type="entry name" value="Cysteine_dSase"/>
</dbReference>
<evidence type="ECO:0000256" key="3">
    <source>
        <dbReference type="ARBA" id="ARBA00006490"/>
    </source>
</evidence>
<dbReference type="InterPro" id="IPR000192">
    <property type="entry name" value="Aminotrans_V_dom"/>
</dbReference>
<evidence type="ECO:0000256" key="8">
    <source>
        <dbReference type="ARBA" id="ARBA00022898"/>
    </source>
</evidence>
<evidence type="ECO:0000256" key="6">
    <source>
        <dbReference type="ARBA" id="ARBA00022679"/>
    </source>
</evidence>
<keyword evidence="15" id="KW-1185">Reference proteome</keyword>
<dbReference type="PROSITE" id="PS00595">
    <property type="entry name" value="AA_TRANSFER_CLASS_5"/>
    <property type="match status" value="1"/>
</dbReference>
<dbReference type="Gene3D" id="3.40.640.10">
    <property type="entry name" value="Type I PLP-dependent aspartate aminotransferase-like (Major domain)"/>
    <property type="match status" value="1"/>
</dbReference>
<evidence type="ECO:0000256" key="12">
    <source>
        <dbReference type="RuleBase" id="RU004504"/>
    </source>
</evidence>
<evidence type="ECO:0000256" key="4">
    <source>
        <dbReference type="ARBA" id="ARBA00012239"/>
    </source>
</evidence>
<name>A0ABY6GH83_9PROT</name>
<dbReference type="SUPFAM" id="SSF53383">
    <property type="entry name" value="PLP-dependent transferases"/>
    <property type="match status" value="1"/>
</dbReference>
<accession>A0ABY6GH83</accession>
<dbReference type="Gene3D" id="3.90.1150.10">
    <property type="entry name" value="Aspartate Aminotransferase, domain 1"/>
    <property type="match status" value="1"/>
</dbReference>
<keyword evidence="10" id="KW-0411">Iron-sulfur</keyword>
<evidence type="ECO:0000313" key="14">
    <source>
        <dbReference type="EMBL" id="UYH50652.1"/>
    </source>
</evidence>
<evidence type="ECO:0000256" key="10">
    <source>
        <dbReference type="ARBA" id="ARBA00023014"/>
    </source>
</evidence>
<comment type="similarity">
    <text evidence="3">Belongs to the class-V pyridoxal-phosphate-dependent aminotransferase family. NifS/IscS subfamily.</text>
</comment>
<comment type="catalytic activity">
    <reaction evidence="11">
        <text>(sulfur carrier)-H + L-cysteine = (sulfur carrier)-SH + L-alanine</text>
        <dbReference type="Rhea" id="RHEA:43892"/>
        <dbReference type="Rhea" id="RHEA-COMP:14737"/>
        <dbReference type="Rhea" id="RHEA-COMP:14739"/>
        <dbReference type="ChEBI" id="CHEBI:29917"/>
        <dbReference type="ChEBI" id="CHEBI:35235"/>
        <dbReference type="ChEBI" id="CHEBI:57972"/>
        <dbReference type="ChEBI" id="CHEBI:64428"/>
        <dbReference type="EC" id="2.8.1.7"/>
    </reaction>
</comment>
<sequence length="378" mass="39869">MIYLDYLASTPCDPEVIAEMQRCFFDVYGNPHSAHHAPGRAAALKIEAARASVARLIGATPQEVIFTSGGTESNNLAIKGAARFLKNQGDPRRRIITAATEHKCVLEAVRDLKEEGFEPVILPVLSNGLVSPDALAEALAVPTLLVSIMGANNETGVMNDIPALSALARGKGALFHCDASQVIGKVPFTCEDVDLASISSHKIYGPQGVGALYVQRRPRIRLAPLFSGGGQERGLRSGTLPVALIAGFGLASVLCLTHMATEAPRLAALRDALFNGLQALWPQSIINGQEAARLPGALNICLKNGPEAQGLMVLTPELAYSSASACMSGDVAPSYVLRAMGLSEADAGRSLRLSVGRFTSSSDISRALDVFDRALRAT</sequence>
<dbReference type="InterPro" id="IPR015421">
    <property type="entry name" value="PyrdxlP-dep_Trfase_major"/>
</dbReference>
<comment type="cofactor">
    <cofactor evidence="1 12">
        <name>pyridoxal 5'-phosphate</name>
        <dbReference type="ChEBI" id="CHEBI:597326"/>
    </cofactor>
</comment>
<keyword evidence="8" id="KW-0663">Pyridoxal phosphate</keyword>
<dbReference type="PANTHER" id="PTHR11601">
    <property type="entry name" value="CYSTEINE DESULFURYLASE FAMILY MEMBER"/>
    <property type="match status" value="1"/>
</dbReference>
<dbReference type="EMBL" id="CP107052">
    <property type="protein sequence ID" value="UYH50652.1"/>
    <property type="molecule type" value="Genomic_DNA"/>
</dbReference>
<evidence type="ECO:0000256" key="11">
    <source>
        <dbReference type="ARBA" id="ARBA00050776"/>
    </source>
</evidence>
<evidence type="ECO:0000256" key="5">
    <source>
        <dbReference type="ARBA" id="ARBA00013558"/>
    </source>
</evidence>
<dbReference type="PANTHER" id="PTHR11601:SF34">
    <property type="entry name" value="CYSTEINE DESULFURASE"/>
    <property type="match status" value="1"/>
</dbReference>
<gene>
    <name evidence="14" type="ORF">N5W20_05880</name>
</gene>
<reference evidence="14" key="1">
    <citation type="submission" date="2022-10" db="EMBL/GenBank/DDBJ databases">
        <title>Candidatus Kirkpatrella diaphorinas gen. nov., sp. nov., an uncultured endosymbiont identified in a population of Diaphorina citri from Hawaii.</title>
        <authorList>
            <person name="Henry E.M."/>
            <person name="Carlson C.R."/>
            <person name="Kuo Y.-W."/>
        </authorList>
    </citation>
    <scope>NUCLEOTIDE SEQUENCE</scope>
    <source>
        <strain evidence="14">CADCRV1</strain>
    </source>
</reference>